<feature type="transmembrane region" description="Helical" evidence="9">
    <location>
        <begin position="82"/>
        <end position="103"/>
    </location>
</feature>
<evidence type="ECO:0000256" key="7">
    <source>
        <dbReference type="ARBA" id="ARBA00023136"/>
    </source>
</evidence>
<dbReference type="PANTHER" id="PTHR35011">
    <property type="entry name" value="2,3-DIKETO-L-GULONATE TRAP TRANSPORTER SMALL PERMEASE PROTEIN YIAM"/>
    <property type="match status" value="1"/>
</dbReference>
<dbReference type="GO" id="GO:0022857">
    <property type="term" value="F:transmembrane transporter activity"/>
    <property type="evidence" value="ECO:0007669"/>
    <property type="project" value="UniProtKB-UniRule"/>
</dbReference>
<comment type="similarity">
    <text evidence="8 9">Belongs to the TRAP transporter small permease family.</text>
</comment>
<dbReference type="STRING" id="1008459.TASI_1260"/>
<proteinExistence type="inferred from homology"/>
<evidence type="ECO:0000256" key="3">
    <source>
        <dbReference type="ARBA" id="ARBA00022475"/>
    </source>
</evidence>
<dbReference type="EMBL" id="CP003059">
    <property type="protein sequence ID" value="AEP37004.1"/>
    <property type="molecule type" value="Genomic_DNA"/>
</dbReference>
<organism evidence="11 12">
    <name type="scientific">Taylorella asinigenitalis (strain MCE3)</name>
    <dbReference type="NCBI Taxonomy" id="1008459"/>
    <lineage>
        <taxon>Bacteria</taxon>
        <taxon>Pseudomonadati</taxon>
        <taxon>Pseudomonadota</taxon>
        <taxon>Betaproteobacteria</taxon>
        <taxon>Burkholderiales</taxon>
        <taxon>Alcaligenaceae</taxon>
        <taxon>Taylorella</taxon>
    </lineage>
</organism>
<dbReference type="Proteomes" id="UP000009284">
    <property type="component" value="Chromosome"/>
</dbReference>
<keyword evidence="7 9" id="KW-0472">Membrane</keyword>
<evidence type="ECO:0000256" key="2">
    <source>
        <dbReference type="ARBA" id="ARBA00022448"/>
    </source>
</evidence>
<reference key="1">
    <citation type="submission" date="2011-09" db="EMBL/GenBank/DDBJ databases">
        <title>Genomic characterization of the Taylorella genus.</title>
        <authorList>
            <person name="Hebert L."/>
            <person name="Moumen B."/>
            <person name="Pons N."/>
            <person name="Duquesne F."/>
            <person name="Breuil M.-F."/>
            <person name="Goux D."/>
            <person name="Batto J.-M."/>
            <person name="Renault P."/>
            <person name="Laugier C."/>
            <person name="Petry S."/>
        </authorList>
    </citation>
    <scope>NUCLEOTIDE SEQUENCE</scope>
    <source>
        <strain>MCE3</strain>
    </source>
</reference>
<evidence type="ECO:0000313" key="11">
    <source>
        <dbReference type="EMBL" id="AEP37004.1"/>
    </source>
</evidence>
<feature type="transmembrane region" description="Helical" evidence="9">
    <location>
        <begin position="123"/>
        <end position="144"/>
    </location>
</feature>
<feature type="transmembrane region" description="Helical" evidence="9">
    <location>
        <begin position="42"/>
        <end position="61"/>
    </location>
</feature>
<comment type="subunit">
    <text evidence="9">The complex comprises the extracytoplasmic solute receptor protein and the two transmembrane proteins.</text>
</comment>
<comment type="caution">
    <text evidence="9">Lacks conserved residue(s) required for the propagation of feature annotation.</text>
</comment>
<dbReference type="InterPro" id="IPR007387">
    <property type="entry name" value="TRAP_DctQ"/>
</dbReference>
<dbReference type="PANTHER" id="PTHR35011:SF2">
    <property type="entry name" value="2,3-DIKETO-L-GULONATE TRAP TRANSPORTER SMALL PERMEASE PROTEIN YIAM"/>
    <property type="match status" value="1"/>
</dbReference>
<evidence type="ECO:0000259" key="10">
    <source>
        <dbReference type="Pfam" id="PF04290"/>
    </source>
</evidence>
<dbReference type="AlphaFoldDB" id="G4QC35"/>
<keyword evidence="12" id="KW-1185">Reference proteome</keyword>
<dbReference type="OrthoDB" id="2085311at2"/>
<evidence type="ECO:0000256" key="8">
    <source>
        <dbReference type="ARBA" id="ARBA00038436"/>
    </source>
</evidence>
<dbReference type="eggNOG" id="COG3090">
    <property type="taxonomic scope" value="Bacteria"/>
</dbReference>
<evidence type="ECO:0000256" key="4">
    <source>
        <dbReference type="ARBA" id="ARBA00022519"/>
    </source>
</evidence>
<dbReference type="KEGG" id="tas:TASI_1260"/>
<evidence type="ECO:0000256" key="5">
    <source>
        <dbReference type="ARBA" id="ARBA00022692"/>
    </source>
</evidence>
<comment type="function">
    <text evidence="9">Part of the tripartite ATP-independent periplasmic (TRAP) transport system.</text>
</comment>
<evidence type="ECO:0000313" key="12">
    <source>
        <dbReference type="Proteomes" id="UP000009284"/>
    </source>
</evidence>
<dbReference type="InterPro" id="IPR055348">
    <property type="entry name" value="DctQ"/>
</dbReference>
<evidence type="ECO:0000256" key="6">
    <source>
        <dbReference type="ARBA" id="ARBA00022989"/>
    </source>
</evidence>
<evidence type="ECO:0000256" key="1">
    <source>
        <dbReference type="ARBA" id="ARBA00004429"/>
    </source>
</evidence>
<reference evidence="11 12" key="2">
    <citation type="journal article" date="2012" name="PLoS ONE">
        <title>Genomic characterization of the taylorella genus.</title>
        <authorList>
            <person name="Hebert L."/>
            <person name="Moumen B."/>
            <person name="Pons N."/>
            <person name="Duquesne F."/>
            <person name="Breuil M.F."/>
            <person name="Goux D."/>
            <person name="Batto J.M."/>
            <person name="Laugier C."/>
            <person name="Renault P."/>
            <person name="Petry S."/>
        </authorList>
    </citation>
    <scope>NUCLEOTIDE SEQUENCE [LARGE SCALE GENOMIC DNA]</scope>
    <source>
        <strain evidence="11 12">MCE3</strain>
    </source>
</reference>
<keyword evidence="2 9" id="KW-0813">Transport</keyword>
<dbReference type="Pfam" id="PF04290">
    <property type="entry name" value="DctQ"/>
    <property type="match status" value="1"/>
</dbReference>
<feature type="domain" description="Tripartite ATP-independent periplasmic transporters DctQ component" evidence="10">
    <location>
        <begin position="21"/>
        <end position="145"/>
    </location>
</feature>
<sequence length="151" mass="17123">MKKFFDFLRFLCVLLLASALLAGFFQIISRFILIKPSVWTESWIRFSIIWLVFTALPLTFEDGKMLRLDVLKLTLPQALHKHVSTVAMTISLVFLVALSVLGYEVFLRSREQMLAGLDISISWAYLAIPVGSAMSALTILINLLSKRIKVM</sequence>
<keyword evidence="3" id="KW-1003">Cell membrane</keyword>
<keyword evidence="4 9" id="KW-0997">Cell inner membrane</keyword>
<dbReference type="GO" id="GO:0015740">
    <property type="term" value="P:C4-dicarboxylate transport"/>
    <property type="evidence" value="ECO:0007669"/>
    <property type="project" value="TreeGrafter"/>
</dbReference>
<dbReference type="HOGENOM" id="CLU_086356_9_4_4"/>
<dbReference type="GO" id="GO:0005886">
    <property type="term" value="C:plasma membrane"/>
    <property type="evidence" value="ECO:0007669"/>
    <property type="project" value="UniProtKB-SubCell"/>
</dbReference>
<protein>
    <recommendedName>
        <fullName evidence="9">TRAP transporter small permease protein</fullName>
    </recommendedName>
</protein>
<accession>G4QC35</accession>
<dbReference type="RefSeq" id="WP_014111898.1">
    <property type="nucleotide sequence ID" value="NC_016043.1"/>
</dbReference>
<keyword evidence="6 9" id="KW-1133">Transmembrane helix</keyword>
<comment type="subcellular location">
    <subcellularLocation>
        <location evidence="1 9">Cell inner membrane</location>
        <topology evidence="1 9">Multi-pass membrane protein</topology>
    </subcellularLocation>
</comment>
<gene>
    <name evidence="11" type="ordered locus">TASI_1260</name>
</gene>
<evidence type="ECO:0000256" key="9">
    <source>
        <dbReference type="RuleBase" id="RU369079"/>
    </source>
</evidence>
<keyword evidence="5 9" id="KW-0812">Transmembrane</keyword>
<name>G4QC35_TAYAM</name>